<dbReference type="Proteomes" id="UP000016923">
    <property type="component" value="Unassembled WGS sequence"/>
</dbReference>
<evidence type="ECO:0000313" key="3">
    <source>
        <dbReference type="Proteomes" id="UP000016923"/>
    </source>
</evidence>
<name>S3CX41_OPHP1</name>
<feature type="compositionally biased region" description="Basic and acidic residues" evidence="1">
    <location>
        <begin position="101"/>
        <end position="132"/>
    </location>
</feature>
<protein>
    <submittedName>
        <fullName evidence="2">Uncharacterized protein</fullName>
    </submittedName>
</protein>
<evidence type="ECO:0000256" key="1">
    <source>
        <dbReference type="SAM" id="MobiDB-lite"/>
    </source>
</evidence>
<dbReference type="EMBL" id="KE148156">
    <property type="protein sequence ID" value="EPE05405.1"/>
    <property type="molecule type" value="Genomic_DNA"/>
</dbReference>
<feature type="region of interest" description="Disordered" evidence="1">
    <location>
        <begin position="80"/>
        <end position="132"/>
    </location>
</feature>
<organism evidence="2 3">
    <name type="scientific">Ophiostoma piceae (strain UAMH 11346)</name>
    <name type="common">Sap stain fungus</name>
    <dbReference type="NCBI Taxonomy" id="1262450"/>
    <lineage>
        <taxon>Eukaryota</taxon>
        <taxon>Fungi</taxon>
        <taxon>Dikarya</taxon>
        <taxon>Ascomycota</taxon>
        <taxon>Pezizomycotina</taxon>
        <taxon>Sordariomycetes</taxon>
        <taxon>Sordariomycetidae</taxon>
        <taxon>Ophiostomatales</taxon>
        <taxon>Ophiostomataceae</taxon>
        <taxon>Ophiostoma</taxon>
    </lineage>
</organism>
<accession>S3CX41</accession>
<evidence type="ECO:0000313" key="2">
    <source>
        <dbReference type="EMBL" id="EPE05405.1"/>
    </source>
</evidence>
<dbReference type="AlphaFoldDB" id="S3CX41"/>
<sequence>MYLSICPSAFCEEKLTGSSWMVLYQMKTTDQDVKPHASAAATATEAPAPGVAPANPAPVNPAVAVLSILTAAASAIPAAPAAAPAAANKKDPPPSDPVMVGEKDLGNENRNAKAEARERRMKDSIASDQEYVRRELDRQRAAYAANQAAH</sequence>
<keyword evidence="3" id="KW-1185">Reference proteome</keyword>
<gene>
    <name evidence="2" type="ORF">F503_02144</name>
</gene>
<reference evidence="2 3" key="1">
    <citation type="journal article" date="2013" name="BMC Genomics">
        <title>The genome and transcriptome of the pine saprophyte Ophiostoma piceae, and a comparison with the bark beetle-associated pine pathogen Grosmannia clavigera.</title>
        <authorList>
            <person name="Haridas S."/>
            <person name="Wang Y."/>
            <person name="Lim L."/>
            <person name="Massoumi Alamouti S."/>
            <person name="Jackman S."/>
            <person name="Docking R."/>
            <person name="Robertson G."/>
            <person name="Birol I."/>
            <person name="Bohlmann J."/>
            <person name="Breuil C."/>
        </authorList>
    </citation>
    <scope>NUCLEOTIDE SEQUENCE [LARGE SCALE GENOMIC DNA]</scope>
    <source>
        <strain evidence="2 3">UAMH 11346</strain>
    </source>
</reference>
<dbReference type="VEuPathDB" id="FungiDB:F503_02144"/>
<dbReference type="HOGENOM" id="CLU_1741116_0_0_1"/>
<proteinExistence type="predicted"/>